<reference evidence="2 4" key="2">
    <citation type="submission" date="2016-06" db="EMBL/GenBank/DDBJ databases">
        <authorList>
            <person name="Kjaerup R.B."/>
            <person name="Dalgaard T.S."/>
            <person name="Juul-Madsen H.R."/>
        </authorList>
    </citation>
    <scope>NUCLEOTIDE SEQUENCE [LARGE SCALE GENOMIC DNA]</scope>
    <source>
        <strain evidence="2 4">1245752.6</strain>
    </source>
</reference>
<organism evidence="2 4">
    <name type="scientific">Mycobacterium gordonae</name>
    <dbReference type="NCBI Taxonomy" id="1778"/>
    <lineage>
        <taxon>Bacteria</taxon>
        <taxon>Bacillati</taxon>
        <taxon>Actinomycetota</taxon>
        <taxon>Actinomycetes</taxon>
        <taxon>Mycobacteriales</taxon>
        <taxon>Mycobacteriaceae</taxon>
        <taxon>Mycobacterium</taxon>
    </lineage>
</organism>
<keyword evidence="5" id="KW-1185">Reference proteome</keyword>
<gene>
    <name evidence="2" type="ORF">A9W98_30015</name>
    <name evidence="3" type="ORF">AWC08_33020</name>
</gene>
<sequence length="129" mass="13804">MNRILLRKVRRDLGRQRSQFLAAALVMGIGVAVFVGATDAYANLKQSFARVYATQLLPDVVITGTGVSGLYESALKLPGHPEVGLRQQADVSIRINGRTLFGRAVGVPVETQPPVSKLALRSGVLPPRG</sequence>
<comment type="caution">
    <text evidence="2">The sequence shown here is derived from an EMBL/GenBank/DDBJ whole genome shotgun (WGS) entry which is preliminary data.</text>
</comment>
<proteinExistence type="predicted"/>
<dbReference type="OrthoDB" id="3997102at2"/>
<dbReference type="RefSeq" id="WP_065136120.1">
    <property type="nucleotide sequence ID" value="NZ_JACKSU010000091.1"/>
</dbReference>
<dbReference type="EMBL" id="LQOY01000158">
    <property type="protein sequence ID" value="ORV77340.1"/>
    <property type="molecule type" value="Genomic_DNA"/>
</dbReference>
<dbReference type="Proteomes" id="UP000093757">
    <property type="component" value="Unassembled WGS sequence"/>
</dbReference>
<feature type="transmembrane region" description="Helical" evidence="1">
    <location>
        <begin position="20"/>
        <end position="42"/>
    </location>
</feature>
<dbReference type="AlphaFoldDB" id="A0A1A6BAX4"/>
<accession>A0A1A6BAX4</accession>
<name>A0A1A6BAX4_MYCGO</name>
<dbReference type="EMBL" id="MAEM01000444">
    <property type="protein sequence ID" value="OBR99506.1"/>
    <property type="molecule type" value="Genomic_DNA"/>
</dbReference>
<keyword evidence="1" id="KW-0812">Transmembrane</keyword>
<keyword evidence="1" id="KW-0472">Membrane</keyword>
<reference evidence="3 5" key="1">
    <citation type="submission" date="2016-01" db="EMBL/GenBank/DDBJ databases">
        <title>The new phylogeny of the genus Mycobacterium.</title>
        <authorList>
            <person name="Tarcisio F."/>
            <person name="Conor M."/>
            <person name="Antonella G."/>
            <person name="Elisabetta G."/>
            <person name="Giulia F.S."/>
            <person name="Sara T."/>
            <person name="Anna F."/>
            <person name="Clotilde B."/>
            <person name="Roberto B."/>
            <person name="Veronica D.S."/>
            <person name="Fabio R."/>
            <person name="Monica P."/>
            <person name="Olivier J."/>
            <person name="Enrico T."/>
            <person name="Nicola S."/>
        </authorList>
    </citation>
    <scope>NUCLEOTIDE SEQUENCE [LARGE SCALE GENOMIC DNA]</scope>
    <source>
        <strain evidence="3 5">DSM 44160</strain>
    </source>
</reference>
<dbReference type="Proteomes" id="UP000193928">
    <property type="component" value="Unassembled WGS sequence"/>
</dbReference>
<protein>
    <submittedName>
        <fullName evidence="2">Uncharacterized protein</fullName>
    </submittedName>
</protein>
<evidence type="ECO:0000313" key="4">
    <source>
        <dbReference type="Proteomes" id="UP000093757"/>
    </source>
</evidence>
<keyword evidence="1" id="KW-1133">Transmembrane helix</keyword>
<evidence type="ECO:0000313" key="2">
    <source>
        <dbReference type="EMBL" id="OBR99506.1"/>
    </source>
</evidence>
<evidence type="ECO:0000313" key="5">
    <source>
        <dbReference type="Proteomes" id="UP000193928"/>
    </source>
</evidence>
<evidence type="ECO:0000313" key="3">
    <source>
        <dbReference type="EMBL" id="ORV77340.1"/>
    </source>
</evidence>
<evidence type="ECO:0000256" key="1">
    <source>
        <dbReference type="SAM" id="Phobius"/>
    </source>
</evidence>